<protein>
    <recommendedName>
        <fullName evidence="3">F-box domain-containing protein</fullName>
    </recommendedName>
</protein>
<dbReference type="Proteomes" id="UP001383192">
    <property type="component" value="Unassembled WGS sequence"/>
</dbReference>
<accession>A0AAW0BQM9</accession>
<gene>
    <name evidence="1" type="ORF">VNI00_014432</name>
</gene>
<evidence type="ECO:0008006" key="3">
    <source>
        <dbReference type="Google" id="ProtNLM"/>
    </source>
</evidence>
<evidence type="ECO:0000313" key="2">
    <source>
        <dbReference type="Proteomes" id="UP001383192"/>
    </source>
</evidence>
<dbReference type="EMBL" id="JAYKXP010000081">
    <property type="protein sequence ID" value="KAK7029555.1"/>
    <property type="molecule type" value="Genomic_DNA"/>
</dbReference>
<comment type="caution">
    <text evidence="1">The sequence shown here is derived from an EMBL/GenBank/DDBJ whole genome shotgun (WGS) entry which is preliminary data.</text>
</comment>
<evidence type="ECO:0000313" key="1">
    <source>
        <dbReference type="EMBL" id="KAK7029555.1"/>
    </source>
</evidence>
<proteinExistence type="predicted"/>
<keyword evidence="2" id="KW-1185">Reference proteome</keyword>
<reference evidence="1 2" key="1">
    <citation type="submission" date="2024-01" db="EMBL/GenBank/DDBJ databases">
        <title>A draft genome for a cacao thread blight-causing isolate of Paramarasmius palmivorus.</title>
        <authorList>
            <person name="Baruah I.K."/>
            <person name="Bukari Y."/>
            <person name="Amoako-Attah I."/>
            <person name="Meinhardt L.W."/>
            <person name="Bailey B.A."/>
            <person name="Cohen S.P."/>
        </authorList>
    </citation>
    <scope>NUCLEOTIDE SEQUENCE [LARGE SCALE GENOMIC DNA]</scope>
    <source>
        <strain evidence="1 2">GH-12</strain>
    </source>
</reference>
<sequence>MANHIPSSVTSDAQAQQCAPHLPPEILDQIILHFISFQPGPLWHHELKELLTLSLISRAWLIATRRQLWSGYPFPFSEPNYDRFCTLRLLYSSPQYSLGLETIEELVVSLDFPFLDLRNFELRWCGEAFKGVKTITIERPVPLMGQTATFHDCLIGGFSSFSGVTTLKLNGVNFTSLNQLYDLLIALGDSLETLKCWQIRICEDAKPLDLSVTDATESGLSCVEKHSLARIRALEIDFETLFRLVHISGLKLVGLEQLTLEERLFRLVLNENSLLARLNAIGPHCGKDLRRLKLRLFPDVTCGSLQDLQGKETPEFFDLSVHAPLLQEIQVDIKILGYFIQFGWGCDL</sequence>
<organism evidence="1 2">
    <name type="scientific">Paramarasmius palmivorus</name>
    <dbReference type="NCBI Taxonomy" id="297713"/>
    <lineage>
        <taxon>Eukaryota</taxon>
        <taxon>Fungi</taxon>
        <taxon>Dikarya</taxon>
        <taxon>Basidiomycota</taxon>
        <taxon>Agaricomycotina</taxon>
        <taxon>Agaricomycetes</taxon>
        <taxon>Agaricomycetidae</taxon>
        <taxon>Agaricales</taxon>
        <taxon>Marasmiineae</taxon>
        <taxon>Marasmiaceae</taxon>
        <taxon>Paramarasmius</taxon>
    </lineage>
</organism>
<name>A0AAW0BQM9_9AGAR</name>
<dbReference type="AlphaFoldDB" id="A0AAW0BQM9"/>